<dbReference type="Proteomes" id="UP001267638">
    <property type="component" value="Unassembled WGS sequence"/>
</dbReference>
<dbReference type="EMBL" id="JAVDWV010000001">
    <property type="protein sequence ID" value="MDR7153216.1"/>
    <property type="molecule type" value="Genomic_DNA"/>
</dbReference>
<proteinExistence type="predicted"/>
<dbReference type="InterPro" id="IPR052711">
    <property type="entry name" value="Zinc_ADH-like"/>
</dbReference>
<reference evidence="2 3" key="1">
    <citation type="submission" date="2023-07" db="EMBL/GenBank/DDBJ databases">
        <title>Sorghum-associated microbial communities from plants grown in Nebraska, USA.</title>
        <authorList>
            <person name="Schachtman D."/>
        </authorList>
    </citation>
    <scope>NUCLEOTIDE SEQUENCE [LARGE SCALE GENOMIC DNA]</scope>
    <source>
        <strain evidence="2 3">4256</strain>
    </source>
</reference>
<dbReference type="InterPro" id="IPR013154">
    <property type="entry name" value="ADH-like_N"/>
</dbReference>
<dbReference type="SUPFAM" id="SSF50129">
    <property type="entry name" value="GroES-like"/>
    <property type="match status" value="1"/>
</dbReference>
<dbReference type="SMART" id="SM00829">
    <property type="entry name" value="PKS_ER"/>
    <property type="match status" value="1"/>
</dbReference>
<dbReference type="RefSeq" id="WP_310220914.1">
    <property type="nucleotide sequence ID" value="NZ_JAVDWV010000001.1"/>
</dbReference>
<evidence type="ECO:0000313" key="2">
    <source>
        <dbReference type="EMBL" id="MDR7153216.1"/>
    </source>
</evidence>
<dbReference type="Pfam" id="PF08240">
    <property type="entry name" value="ADH_N"/>
    <property type="match status" value="1"/>
</dbReference>
<protein>
    <submittedName>
        <fullName evidence="2">NADPH:quinone reductase-like Zn-dependent oxidoreductase</fullName>
    </submittedName>
</protein>
<name>A0ABU1WV85_SPHXE</name>
<dbReference type="Gene3D" id="3.90.180.10">
    <property type="entry name" value="Medium-chain alcohol dehydrogenases, catalytic domain"/>
    <property type="match status" value="1"/>
</dbReference>
<dbReference type="InterPro" id="IPR020843">
    <property type="entry name" value="ER"/>
</dbReference>
<dbReference type="InterPro" id="IPR011032">
    <property type="entry name" value="GroES-like_sf"/>
</dbReference>
<dbReference type="Pfam" id="PF00107">
    <property type="entry name" value="ADH_zinc_N"/>
    <property type="match status" value="1"/>
</dbReference>
<feature type="domain" description="Enoyl reductase (ER)" evidence="1">
    <location>
        <begin position="10"/>
        <end position="333"/>
    </location>
</feature>
<dbReference type="PANTHER" id="PTHR45033">
    <property type="match status" value="1"/>
</dbReference>
<evidence type="ECO:0000313" key="3">
    <source>
        <dbReference type="Proteomes" id="UP001267638"/>
    </source>
</evidence>
<sequence>MKAMTIGSPATLDSLAFTERSDPGLPGRGEIRVALRGSSLNFHDLGVVTGRLPSEAGRIALADAGGIVEAVGDNVIEFSVGDQVVSCFFPDWQDGAPTIGTFARTPGDGMDGYATEFAVAPATAFTHAPRGYDAVEAATITTAGLTAWRALVGDGGLKAGDIVLLLGTGGVSIWGLQIARAMGATAIVTSSSGEKLERARTLGADHVVNYREVKDWGRAIANWTGGRGVDHILELGGAGTLANSIAAVRVGGHIALIGTVTGVAGDVPTAALMAKQARLQGLIVGSRRQQQAFIRAIDATGIRPVIDRRFPLAALPEAFRFQQSSAHFGKIGVEW</sequence>
<dbReference type="CDD" id="cd08276">
    <property type="entry name" value="MDR7"/>
    <property type="match status" value="1"/>
</dbReference>
<keyword evidence="3" id="KW-1185">Reference proteome</keyword>
<dbReference type="InterPro" id="IPR036291">
    <property type="entry name" value="NAD(P)-bd_dom_sf"/>
</dbReference>
<accession>A0ABU1WV85</accession>
<evidence type="ECO:0000259" key="1">
    <source>
        <dbReference type="SMART" id="SM00829"/>
    </source>
</evidence>
<dbReference type="SUPFAM" id="SSF51735">
    <property type="entry name" value="NAD(P)-binding Rossmann-fold domains"/>
    <property type="match status" value="1"/>
</dbReference>
<dbReference type="PANTHER" id="PTHR45033:SF2">
    <property type="entry name" value="ZINC-TYPE ALCOHOL DEHYDROGENASE-LIKE PROTEIN C1773.06C"/>
    <property type="match status" value="1"/>
</dbReference>
<dbReference type="Gene3D" id="3.40.50.720">
    <property type="entry name" value="NAD(P)-binding Rossmann-like Domain"/>
    <property type="match status" value="1"/>
</dbReference>
<organism evidence="2 3">
    <name type="scientific">Sphingobium xenophagum</name>
    <dbReference type="NCBI Taxonomy" id="121428"/>
    <lineage>
        <taxon>Bacteria</taxon>
        <taxon>Pseudomonadati</taxon>
        <taxon>Pseudomonadota</taxon>
        <taxon>Alphaproteobacteria</taxon>
        <taxon>Sphingomonadales</taxon>
        <taxon>Sphingomonadaceae</taxon>
        <taxon>Sphingobium</taxon>
    </lineage>
</organism>
<comment type="caution">
    <text evidence="2">The sequence shown here is derived from an EMBL/GenBank/DDBJ whole genome shotgun (WGS) entry which is preliminary data.</text>
</comment>
<gene>
    <name evidence="2" type="ORF">J2W40_000010</name>
</gene>
<dbReference type="InterPro" id="IPR013149">
    <property type="entry name" value="ADH-like_C"/>
</dbReference>